<evidence type="ECO:0000256" key="1">
    <source>
        <dbReference type="SAM" id="MobiDB-lite"/>
    </source>
</evidence>
<protein>
    <submittedName>
        <fullName evidence="2">Uncharacterized protein</fullName>
    </submittedName>
</protein>
<sequence length="68" mass="7383">MTVGNKIHFELSGTETEAALGNNKKERLLAYEAAFWSPESPGAPGDVCTLPPQESPDFGGKFTRQQTE</sequence>
<dbReference type="Proteomes" id="UP000324222">
    <property type="component" value="Unassembled WGS sequence"/>
</dbReference>
<evidence type="ECO:0000313" key="3">
    <source>
        <dbReference type="Proteomes" id="UP000324222"/>
    </source>
</evidence>
<name>A0A5B7IXC2_PORTR</name>
<organism evidence="2 3">
    <name type="scientific">Portunus trituberculatus</name>
    <name type="common">Swimming crab</name>
    <name type="synonym">Neptunus trituberculatus</name>
    <dbReference type="NCBI Taxonomy" id="210409"/>
    <lineage>
        <taxon>Eukaryota</taxon>
        <taxon>Metazoa</taxon>
        <taxon>Ecdysozoa</taxon>
        <taxon>Arthropoda</taxon>
        <taxon>Crustacea</taxon>
        <taxon>Multicrustacea</taxon>
        <taxon>Malacostraca</taxon>
        <taxon>Eumalacostraca</taxon>
        <taxon>Eucarida</taxon>
        <taxon>Decapoda</taxon>
        <taxon>Pleocyemata</taxon>
        <taxon>Brachyura</taxon>
        <taxon>Eubrachyura</taxon>
        <taxon>Portunoidea</taxon>
        <taxon>Portunidae</taxon>
        <taxon>Portuninae</taxon>
        <taxon>Portunus</taxon>
    </lineage>
</organism>
<comment type="caution">
    <text evidence="2">The sequence shown here is derived from an EMBL/GenBank/DDBJ whole genome shotgun (WGS) entry which is preliminary data.</text>
</comment>
<evidence type="ECO:0000313" key="2">
    <source>
        <dbReference type="EMBL" id="MPC85268.1"/>
    </source>
</evidence>
<proteinExistence type="predicted"/>
<gene>
    <name evidence="2" type="ORF">E2C01_080033</name>
</gene>
<reference evidence="2 3" key="1">
    <citation type="submission" date="2019-05" db="EMBL/GenBank/DDBJ databases">
        <title>Another draft genome of Portunus trituberculatus and its Hox gene families provides insights of decapod evolution.</title>
        <authorList>
            <person name="Jeong J.-H."/>
            <person name="Song I."/>
            <person name="Kim S."/>
            <person name="Choi T."/>
            <person name="Kim D."/>
            <person name="Ryu S."/>
            <person name="Kim W."/>
        </authorList>
    </citation>
    <scope>NUCLEOTIDE SEQUENCE [LARGE SCALE GENOMIC DNA]</scope>
    <source>
        <tissue evidence="2">Muscle</tissue>
    </source>
</reference>
<dbReference type="AlphaFoldDB" id="A0A5B7IXC2"/>
<feature type="region of interest" description="Disordered" evidence="1">
    <location>
        <begin position="41"/>
        <end position="68"/>
    </location>
</feature>
<dbReference type="EMBL" id="VSRR010067872">
    <property type="protein sequence ID" value="MPC85268.1"/>
    <property type="molecule type" value="Genomic_DNA"/>
</dbReference>
<accession>A0A5B7IXC2</accession>
<keyword evidence="3" id="KW-1185">Reference proteome</keyword>